<dbReference type="GO" id="GO:0022857">
    <property type="term" value="F:transmembrane transporter activity"/>
    <property type="evidence" value="ECO:0007669"/>
    <property type="project" value="InterPro"/>
</dbReference>
<feature type="transmembrane region" description="Helical" evidence="8">
    <location>
        <begin position="119"/>
        <end position="139"/>
    </location>
</feature>
<evidence type="ECO:0008006" key="11">
    <source>
        <dbReference type="Google" id="ProtNLM"/>
    </source>
</evidence>
<dbReference type="OrthoDB" id="8904098at2759"/>
<keyword evidence="5 8" id="KW-0472">Membrane</keyword>
<dbReference type="GO" id="GO:0016020">
    <property type="term" value="C:membrane"/>
    <property type="evidence" value="ECO:0007669"/>
    <property type="project" value="UniProtKB-SubCell"/>
</dbReference>
<feature type="transmembrane region" description="Helical" evidence="8">
    <location>
        <begin position="500"/>
        <end position="519"/>
    </location>
</feature>
<keyword evidence="10" id="KW-1185">Reference proteome</keyword>
<dbReference type="InterPro" id="IPR036259">
    <property type="entry name" value="MFS_trans_sf"/>
</dbReference>
<dbReference type="InterPro" id="IPR000109">
    <property type="entry name" value="POT_fam"/>
</dbReference>
<feature type="transmembrane region" description="Helical" evidence="8">
    <location>
        <begin position="470"/>
        <end position="488"/>
    </location>
</feature>
<feature type="transmembrane region" description="Helical" evidence="8">
    <location>
        <begin position="94"/>
        <end position="113"/>
    </location>
</feature>
<organism evidence="10">
    <name type="scientific">Pyrenophora teres f. teres (strain 0-1)</name>
    <name type="common">Barley net blotch fungus</name>
    <name type="synonym">Drechslera teres f. teres</name>
    <dbReference type="NCBI Taxonomy" id="861557"/>
    <lineage>
        <taxon>Eukaryota</taxon>
        <taxon>Fungi</taxon>
        <taxon>Dikarya</taxon>
        <taxon>Ascomycota</taxon>
        <taxon>Pezizomycotina</taxon>
        <taxon>Dothideomycetes</taxon>
        <taxon>Pleosporomycetidae</taxon>
        <taxon>Pleosporales</taxon>
        <taxon>Pleosporineae</taxon>
        <taxon>Pleosporaceae</taxon>
        <taxon>Pyrenophora</taxon>
    </lineage>
</organism>
<evidence type="ECO:0000313" key="10">
    <source>
        <dbReference type="Proteomes" id="UP000001067"/>
    </source>
</evidence>
<evidence type="ECO:0000256" key="1">
    <source>
        <dbReference type="ARBA" id="ARBA00004141"/>
    </source>
</evidence>
<gene>
    <name evidence="9" type="ORF">PTT_12778</name>
</gene>
<feature type="compositionally biased region" description="Polar residues" evidence="7">
    <location>
        <begin position="607"/>
        <end position="618"/>
    </location>
</feature>
<comment type="subcellular location">
    <subcellularLocation>
        <location evidence="1 6">Membrane</location>
        <topology evidence="1 6">Multi-pass membrane protein</topology>
    </subcellularLocation>
</comment>
<evidence type="ECO:0000256" key="7">
    <source>
        <dbReference type="SAM" id="MobiDB-lite"/>
    </source>
</evidence>
<feature type="transmembrane region" description="Helical" evidence="8">
    <location>
        <begin position="531"/>
        <end position="550"/>
    </location>
</feature>
<name>E3RUK4_PYRTT</name>
<feature type="transmembrane region" description="Helical" evidence="8">
    <location>
        <begin position="234"/>
        <end position="252"/>
    </location>
</feature>
<feature type="transmembrane region" description="Helical" evidence="8">
    <location>
        <begin position="151"/>
        <end position="173"/>
    </location>
</feature>
<protein>
    <recommendedName>
        <fullName evidence="11">Peptide transporter PTR2-A</fullName>
    </recommendedName>
</protein>
<dbReference type="PROSITE" id="PS01023">
    <property type="entry name" value="PTR2_2"/>
    <property type="match status" value="1"/>
</dbReference>
<dbReference type="PANTHER" id="PTHR11654">
    <property type="entry name" value="OLIGOPEPTIDE TRANSPORTER-RELATED"/>
    <property type="match status" value="1"/>
</dbReference>
<dbReference type="KEGG" id="pte:PTT_12778"/>
<feature type="region of interest" description="Disordered" evidence="7">
    <location>
        <begin position="559"/>
        <end position="618"/>
    </location>
</feature>
<evidence type="ECO:0000256" key="4">
    <source>
        <dbReference type="ARBA" id="ARBA00022989"/>
    </source>
</evidence>
<dbReference type="Pfam" id="PF00854">
    <property type="entry name" value="PTR2"/>
    <property type="match status" value="1"/>
</dbReference>
<dbReference type="Gene3D" id="1.20.1250.20">
    <property type="entry name" value="MFS general substrate transporter like domains"/>
    <property type="match status" value="1"/>
</dbReference>
<comment type="similarity">
    <text evidence="2 6">Belongs to the major facilitator superfamily. Proton-dependent oligopeptide transporter (POT/PTR) (TC 2.A.17) family.</text>
</comment>
<reference evidence="9 10" key="1">
    <citation type="journal article" date="2010" name="Genome Biol.">
        <title>A first genome assembly of the barley fungal pathogen Pyrenophora teres f. teres.</title>
        <authorList>
            <person name="Ellwood S.R."/>
            <person name="Liu Z."/>
            <person name="Syme R.A."/>
            <person name="Lai Z."/>
            <person name="Hane J.K."/>
            <person name="Keiper F."/>
            <person name="Moffat C.S."/>
            <person name="Oliver R.P."/>
            <person name="Friesen T.L."/>
        </authorList>
    </citation>
    <scope>NUCLEOTIDE SEQUENCE [LARGE SCALE GENOMIC DNA]</scope>
    <source>
        <strain evidence="9 10">0-1</strain>
    </source>
</reference>
<dbReference type="SUPFAM" id="SSF103473">
    <property type="entry name" value="MFS general substrate transporter"/>
    <property type="match status" value="2"/>
</dbReference>
<feature type="transmembrane region" description="Helical" evidence="8">
    <location>
        <begin position="417"/>
        <end position="439"/>
    </location>
</feature>
<dbReference type="Proteomes" id="UP000001067">
    <property type="component" value="Unassembled WGS sequence"/>
</dbReference>
<evidence type="ECO:0000256" key="5">
    <source>
        <dbReference type="ARBA" id="ARBA00023136"/>
    </source>
</evidence>
<evidence type="ECO:0000256" key="3">
    <source>
        <dbReference type="ARBA" id="ARBA00022692"/>
    </source>
</evidence>
<evidence type="ECO:0000313" key="9">
    <source>
        <dbReference type="EMBL" id="EFQ90580.1"/>
    </source>
</evidence>
<keyword evidence="4 8" id="KW-1133">Transmembrane helix</keyword>
<keyword evidence="3 6" id="KW-0812">Transmembrane</keyword>
<dbReference type="HOGENOM" id="CLU_004790_4_2_1"/>
<sequence length="618" mass="68069">MANFVDQLLNTSSCVSQASSLDSTKSEEEGRELRRVKDEISWKLWAVAFIGFWERATFWGLTAPWQNYMQHPPHYSQDQTPGALDLGQTTATRAFCGFFILYFTIPIFIAPLADNVLGQYNTAVIGFAVYVLGCIALVVSSLPSMLDRGAGIPGLVVAMVLIALGGGSAQAVMRSFIANQYTHRENRTETLPGSKNRALKWLRRTWLSKYLPPTSKGEVVVIDSERTLKFIYNLYFWVGNVGSLSAFPTVYIEKQYGFFPAYALGLGCICVAFLTLVCGRKYFLIPPPEAGDVTIPAAKVITCAMRHGFRMDRADPEYQLEKHGKTVPWTSQFVNEIARVLGACRVFLAFVVFYICFDQMQNNLISQASTMKTGNTPNDILPGMNQVGCILFSPFVEYILDPILARRRIYLRPVTRIAIGFSFVTLAMLYAAVLQHFIYKSAPCFDNPSGCGDYQSTAQTRPDVWYQAPVYFLVAAGEVFAMTTAMEYAETHAPKQMKVLVQAINMLITGIGSAIALVIAEGAHDPYLVHFYGSLAGGMAVTTIIFYIVFRNNDREVVTSSPEFGPTVDDGRVVDTTPSRQLAGSGRPSPDSSASVITVVGRDDNGNESSNTTLVPPS</sequence>
<evidence type="ECO:0000256" key="6">
    <source>
        <dbReference type="RuleBase" id="RU003755"/>
    </source>
</evidence>
<dbReference type="AlphaFoldDB" id="E3RUK4"/>
<dbReference type="GO" id="GO:0006857">
    <property type="term" value="P:oligopeptide transport"/>
    <property type="evidence" value="ECO:0007669"/>
    <property type="project" value="InterPro"/>
</dbReference>
<evidence type="ECO:0000256" key="8">
    <source>
        <dbReference type="SAM" id="Phobius"/>
    </source>
</evidence>
<keyword evidence="6" id="KW-0813">Transport</keyword>
<dbReference type="EMBL" id="GL535149">
    <property type="protein sequence ID" value="EFQ90580.1"/>
    <property type="molecule type" value="Genomic_DNA"/>
</dbReference>
<dbReference type="eggNOG" id="KOG1237">
    <property type="taxonomic scope" value="Eukaryota"/>
</dbReference>
<feature type="transmembrane region" description="Helical" evidence="8">
    <location>
        <begin position="259"/>
        <end position="277"/>
    </location>
</feature>
<proteinExistence type="inferred from homology"/>
<evidence type="ECO:0000256" key="2">
    <source>
        <dbReference type="ARBA" id="ARBA00005982"/>
    </source>
</evidence>
<dbReference type="InterPro" id="IPR018456">
    <property type="entry name" value="PTR2_symporter_CS"/>
</dbReference>
<accession>E3RUK4</accession>